<keyword evidence="4" id="KW-0472">Membrane</keyword>
<evidence type="ECO:0000256" key="3">
    <source>
        <dbReference type="ARBA" id="ARBA00022989"/>
    </source>
</evidence>
<dbReference type="EMBL" id="CP064788">
    <property type="protein sequence ID" value="QSG08913.1"/>
    <property type="molecule type" value="Genomic_DNA"/>
</dbReference>
<evidence type="ECO:0000259" key="5">
    <source>
        <dbReference type="Pfam" id="PF00924"/>
    </source>
</evidence>
<dbReference type="InterPro" id="IPR023408">
    <property type="entry name" value="MscS_beta-dom_sf"/>
</dbReference>
<dbReference type="SUPFAM" id="SSF50182">
    <property type="entry name" value="Sm-like ribonucleoproteins"/>
    <property type="match status" value="1"/>
</dbReference>
<reference evidence="6 7" key="1">
    <citation type="submission" date="2020-11" db="EMBL/GenBank/DDBJ databases">
        <title>Carbohydrate-dependent, anaerobic sulfur respiration: A novel catabolism in halophilic archaea.</title>
        <authorList>
            <person name="Sorokin D.Y."/>
            <person name="Messina E."/>
            <person name="Smedile F."/>
            <person name="La Cono V."/>
            <person name="Hallsworth J.E."/>
            <person name="Yakimov M.M."/>
        </authorList>
    </citation>
    <scope>NUCLEOTIDE SEQUENCE [LARGE SCALE GENOMIC DNA]</scope>
    <source>
        <strain evidence="6 7">HSR12-2</strain>
    </source>
</reference>
<comment type="subcellular location">
    <subcellularLocation>
        <location evidence="1">Membrane</location>
    </subcellularLocation>
</comment>
<dbReference type="KEGG" id="hds:HSR122_1521"/>
<keyword evidence="2" id="KW-0812">Transmembrane</keyword>
<feature type="domain" description="Mechanosensitive ion channel MscS" evidence="5">
    <location>
        <begin position="1"/>
        <end position="55"/>
    </location>
</feature>
<dbReference type="Pfam" id="PF00924">
    <property type="entry name" value="MS_channel_2nd"/>
    <property type="match status" value="1"/>
</dbReference>
<evidence type="ECO:0000256" key="4">
    <source>
        <dbReference type="ARBA" id="ARBA00023136"/>
    </source>
</evidence>
<evidence type="ECO:0000313" key="7">
    <source>
        <dbReference type="Proteomes" id="UP000662973"/>
    </source>
</evidence>
<gene>
    <name evidence="6" type="primary">mscS5</name>
    <name evidence="6" type="ORF">HSR122_1521</name>
</gene>
<dbReference type="AlphaFoldDB" id="A0A897NCX8"/>
<proteinExistence type="predicted"/>
<evidence type="ECO:0000256" key="2">
    <source>
        <dbReference type="ARBA" id="ARBA00022692"/>
    </source>
</evidence>
<dbReference type="PANTHER" id="PTHR30566">
    <property type="entry name" value="YNAI-RELATED MECHANOSENSITIVE ION CHANNEL"/>
    <property type="match status" value="1"/>
</dbReference>
<dbReference type="InterPro" id="IPR006685">
    <property type="entry name" value="MscS_channel_2nd"/>
</dbReference>
<dbReference type="InterPro" id="IPR010920">
    <property type="entry name" value="LSM_dom_sf"/>
</dbReference>
<sequence length="78" mass="8830">MFLILDRNFNVGDFVRWNDRGGTVIGIGLRTTRVRTPNNEIVTIPNNDLSTKRVTAVARRKPIGFTVVAESRTIAFRQ</sequence>
<dbReference type="RefSeq" id="WP_394355546.1">
    <property type="nucleotide sequence ID" value="NZ_CP064788.1"/>
</dbReference>
<dbReference type="GO" id="GO:0055085">
    <property type="term" value="P:transmembrane transport"/>
    <property type="evidence" value="ECO:0007669"/>
    <property type="project" value="InterPro"/>
</dbReference>
<evidence type="ECO:0000256" key="1">
    <source>
        <dbReference type="ARBA" id="ARBA00004370"/>
    </source>
</evidence>
<dbReference type="Gene3D" id="2.30.30.60">
    <property type="match status" value="1"/>
</dbReference>
<organism evidence="6 7">
    <name type="scientific">Halapricum desulfuricans</name>
    <dbReference type="NCBI Taxonomy" id="2841257"/>
    <lineage>
        <taxon>Archaea</taxon>
        <taxon>Methanobacteriati</taxon>
        <taxon>Methanobacteriota</taxon>
        <taxon>Stenosarchaea group</taxon>
        <taxon>Halobacteria</taxon>
        <taxon>Halobacteriales</taxon>
        <taxon>Haloarculaceae</taxon>
        <taxon>Halapricum</taxon>
    </lineage>
</organism>
<protein>
    <submittedName>
        <fullName evidence="6">Small-conductance mechanosensitive channel</fullName>
    </submittedName>
</protein>
<name>A0A897NCX8_9EURY</name>
<keyword evidence="7" id="KW-1185">Reference proteome</keyword>
<keyword evidence="3" id="KW-1133">Transmembrane helix</keyword>
<accession>A0A897NCX8</accession>
<dbReference type="GO" id="GO:0016020">
    <property type="term" value="C:membrane"/>
    <property type="evidence" value="ECO:0007669"/>
    <property type="project" value="UniProtKB-SubCell"/>
</dbReference>
<dbReference type="Proteomes" id="UP000662973">
    <property type="component" value="Chromosome"/>
</dbReference>
<dbReference type="GeneID" id="96090729"/>
<evidence type="ECO:0000313" key="6">
    <source>
        <dbReference type="EMBL" id="QSG08913.1"/>
    </source>
</evidence>
<dbReference type="PANTHER" id="PTHR30566:SF5">
    <property type="entry name" value="MECHANOSENSITIVE ION CHANNEL PROTEIN 1, MITOCHONDRIAL-RELATED"/>
    <property type="match status" value="1"/>
</dbReference>